<sequence length="68" mass="7973">MRFPLLCWIRMANSKKPIDRIDSILHLHRPMTKLCLSSIFTIYLAEFFSSNSLLCRTVTNQKMVITNL</sequence>
<gene>
    <name evidence="1" type="ORF">OCTVUL_1B005802</name>
</gene>
<dbReference type="AlphaFoldDB" id="A0AA36BRT1"/>
<dbReference type="Proteomes" id="UP001162480">
    <property type="component" value="Chromosome 21"/>
</dbReference>
<dbReference type="EMBL" id="OX597834">
    <property type="protein sequence ID" value="CAI9738542.1"/>
    <property type="molecule type" value="Genomic_DNA"/>
</dbReference>
<evidence type="ECO:0000313" key="1">
    <source>
        <dbReference type="EMBL" id="CAI9738542.1"/>
    </source>
</evidence>
<protein>
    <submittedName>
        <fullName evidence="1">Uncharacterized protein</fullName>
    </submittedName>
</protein>
<organism evidence="1 2">
    <name type="scientific">Octopus vulgaris</name>
    <name type="common">Common octopus</name>
    <dbReference type="NCBI Taxonomy" id="6645"/>
    <lineage>
        <taxon>Eukaryota</taxon>
        <taxon>Metazoa</taxon>
        <taxon>Spiralia</taxon>
        <taxon>Lophotrochozoa</taxon>
        <taxon>Mollusca</taxon>
        <taxon>Cephalopoda</taxon>
        <taxon>Coleoidea</taxon>
        <taxon>Octopodiformes</taxon>
        <taxon>Octopoda</taxon>
        <taxon>Incirrata</taxon>
        <taxon>Octopodidae</taxon>
        <taxon>Octopus</taxon>
    </lineage>
</organism>
<evidence type="ECO:0000313" key="2">
    <source>
        <dbReference type="Proteomes" id="UP001162480"/>
    </source>
</evidence>
<reference evidence="1" key="1">
    <citation type="submission" date="2023-08" db="EMBL/GenBank/DDBJ databases">
        <authorList>
            <person name="Alioto T."/>
            <person name="Alioto T."/>
            <person name="Gomez Garrido J."/>
        </authorList>
    </citation>
    <scope>NUCLEOTIDE SEQUENCE</scope>
</reference>
<accession>A0AA36BRT1</accession>
<keyword evidence="2" id="KW-1185">Reference proteome</keyword>
<proteinExistence type="predicted"/>
<name>A0AA36BRT1_OCTVU</name>